<organism evidence="1 2">
    <name type="scientific">Sinanodonta woodiana</name>
    <name type="common">Chinese pond mussel</name>
    <name type="synonym">Anodonta woodiana</name>
    <dbReference type="NCBI Taxonomy" id="1069815"/>
    <lineage>
        <taxon>Eukaryota</taxon>
        <taxon>Metazoa</taxon>
        <taxon>Spiralia</taxon>
        <taxon>Lophotrochozoa</taxon>
        <taxon>Mollusca</taxon>
        <taxon>Bivalvia</taxon>
        <taxon>Autobranchia</taxon>
        <taxon>Heteroconchia</taxon>
        <taxon>Palaeoheterodonta</taxon>
        <taxon>Unionida</taxon>
        <taxon>Unionoidea</taxon>
        <taxon>Unionidae</taxon>
        <taxon>Unioninae</taxon>
        <taxon>Sinanodonta</taxon>
    </lineage>
</organism>
<dbReference type="EMBL" id="JBJQND010000004">
    <property type="protein sequence ID" value="KAL3879671.1"/>
    <property type="molecule type" value="Genomic_DNA"/>
</dbReference>
<dbReference type="Gene3D" id="1.25.40.10">
    <property type="entry name" value="Tetratricopeptide repeat domain"/>
    <property type="match status" value="1"/>
</dbReference>
<evidence type="ECO:0000313" key="1">
    <source>
        <dbReference type="EMBL" id="KAL3879671.1"/>
    </source>
</evidence>
<dbReference type="AlphaFoldDB" id="A0ABD3X255"/>
<accession>A0ABD3X255</accession>
<sequence>MTCITMDKLFQQLEGIPFSFNLKIKGLTQRQAKDLLTKLQREFEGQEYDHPEEKRRYFNLMTYLHYFCRQLHDALQYNIAALKMDSESIVALGNQAWISYQENSSDENCREVDKIIRNVLKLCSKRVKLLEAKAEVAYSYARFGMKYYDKAQTLYQHVLSEVKKNDTLPSFLWQYGCGLIIRRNLRFHGERNVYETEVKHAAALLYKVARQGTTLRFKARAWAELGNLAFYATKRFIKWQKLFPKEINRVSVYELFSMAAENNLNVNDVPTLEQCANYLKKRGQNRVCEQILKQSIFVKKSSRAYQWLAQIKAIRFLVRMKIMKKGQNTDSPVCIEVCEEVREILRLYDSATEMQQNVTALECKAKFLYRIGQFKHAIDVFHNIYCLLQTSDTQPHDIDRTIQVFCQVYHAKCLLGLSRDENAITQVKVLLRSAIEMSFDFHGRNREETILDRCKIMTDCISDDKISQDEDELPRIRELRNVALAEMNHLLQNGEKTTESLVEEIALCELIKDDGRAIQLCTEIEEREKDIEKPIDIAENLIKYKAFDKGLFLLKLIIMCGQLPKQMKQFTIKAQVDGAMYALEKDGSVLARTRLRDAFHVRFLDHGATDRDKLHVFFIAHECKKDITSKLQQSFDEMTKLNITSCFDATSGTLTLEGLDESLQKSYVIALLMDKDDLEKDDIATEGFKKSITMAKCTQVKYMQTKAFVVVKLSEQVDISYLLRDTPHLHLGNDFQHDTKKFIHEFLLQALLN</sequence>
<name>A0ABD3X255_SINWO</name>
<gene>
    <name evidence="1" type="ORF">ACJMK2_031958</name>
</gene>
<reference evidence="1 2" key="1">
    <citation type="submission" date="2024-11" db="EMBL/GenBank/DDBJ databases">
        <title>Chromosome-level genome assembly of the freshwater bivalve Anodonta woodiana.</title>
        <authorList>
            <person name="Chen X."/>
        </authorList>
    </citation>
    <scope>NUCLEOTIDE SEQUENCE [LARGE SCALE GENOMIC DNA]</scope>
    <source>
        <strain evidence="1">MN2024</strain>
        <tissue evidence="1">Gills</tissue>
    </source>
</reference>
<dbReference type="Proteomes" id="UP001634394">
    <property type="component" value="Unassembled WGS sequence"/>
</dbReference>
<dbReference type="InterPro" id="IPR011990">
    <property type="entry name" value="TPR-like_helical_dom_sf"/>
</dbReference>
<evidence type="ECO:0000313" key="2">
    <source>
        <dbReference type="Proteomes" id="UP001634394"/>
    </source>
</evidence>
<keyword evidence="2" id="KW-1185">Reference proteome</keyword>
<proteinExistence type="predicted"/>
<comment type="caution">
    <text evidence="1">The sequence shown here is derived from an EMBL/GenBank/DDBJ whole genome shotgun (WGS) entry which is preliminary data.</text>
</comment>
<protein>
    <submittedName>
        <fullName evidence="1">Uncharacterized protein</fullName>
    </submittedName>
</protein>